<dbReference type="PIRSF" id="PIRSF011396">
    <property type="entry name" value="Trp_halogenase"/>
    <property type="match status" value="1"/>
</dbReference>
<dbReference type="OrthoDB" id="7178350at2"/>
<dbReference type="AlphaFoldDB" id="A0A099KCC8"/>
<comment type="caution">
    <text evidence="3">The sequence shown here is derived from an EMBL/GenBank/DDBJ whole genome shotgun (WGS) entry which is preliminary data.</text>
</comment>
<feature type="binding site" evidence="2">
    <location>
        <position position="87"/>
    </location>
    <ligand>
        <name>7-chloro-L-tryptophan</name>
        <dbReference type="ChEBI" id="CHEBI:58713"/>
    </ligand>
</feature>
<dbReference type="RefSeq" id="WP_033095187.1">
    <property type="nucleotide sequence ID" value="NZ_JQED01000047.1"/>
</dbReference>
<organism evidence="3 4">
    <name type="scientific">Colwellia psychrerythraea</name>
    <name type="common">Vibrio psychroerythus</name>
    <dbReference type="NCBI Taxonomy" id="28229"/>
    <lineage>
        <taxon>Bacteria</taxon>
        <taxon>Pseudomonadati</taxon>
        <taxon>Pseudomonadota</taxon>
        <taxon>Gammaproteobacteria</taxon>
        <taxon>Alteromonadales</taxon>
        <taxon>Colwelliaceae</taxon>
        <taxon>Colwellia</taxon>
    </lineage>
</organism>
<feature type="binding site" evidence="2">
    <location>
        <begin position="18"/>
        <end position="21"/>
    </location>
    <ligand>
        <name>FAD</name>
        <dbReference type="ChEBI" id="CHEBI:57692"/>
    </ligand>
</feature>
<dbReference type="GO" id="GO:0000166">
    <property type="term" value="F:nucleotide binding"/>
    <property type="evidence" value="ECO:0007669"/>
    <property type="project" value="UniProtKB-KW"/>
</dbReference>
<keyword evidence="2" id="KW-0285">Flavoprotein</keyword>
<evidence type="ECO:0000313" key="4">
    <source>
        <dbReference type="Proteomes" id="UP000029843"/>
    </source>
</evidence>
<keyword evidence="2" id="KW-0547">Nucleotide-binding</keyword>
<dbReference type="Proteomes" id="UP000029843">
    <property type="component" value="Unassembled WGS sequence"/>
</dbReference>
<dbReference type="PATRIC" id="fig|28229.4.peg.3580"/>
<sequence>MTDIHKDDLVKEVVIIGGGTAGWLTACHLAKKHGSNTPQGLRVTLIESPNIPTIGVGEGTVPSILESLRYFGISETDIIRECDATFKQSIKFVNWMKPKGNSHNNYYHHPFDYIDSNQFDLTPYWLNGQFEGHSYTDTIGIQSYVSDLHLAPKLMTHEEYAGINGYAYHLDAAKFSQLLTRHAVEKLGVKHVLAEVKDIRLTDCGAIDSVVTDNQGEFFADLFVDCTGFSSLLLGQTLGVNFISKNDVLFADHALAIQVPYTDPNQTIPSYTISTAQEAGWIWDIGLSERRGTGYVYSEKYSSHARAEQVFRDYLRQSIGDKVDELPCRRIEMNVGYREKFWVKNCVAIGLSQGFVEPLEATGLLIFDDTAKMLAEQLPSKMSTMPIIAERFNKIGRYQWDRVIDFIKLHYYLSDRDDAPFWRDNRSQESTPQKLLDNLALWRERPPSDYDFITKQEVFYRTNYLYVLYGMAFNTDISAIAYRYTEQGKAEQKHSLILQQKAKVQGMLLPHRELLQRIKQYGLQKI</sequence>
<feature type="binding site" evidence="2">
    <location>
        <position position="351"/>
    </location>
    <ligand>
        <name>FAD</name>
        <dbReference type="ChEBI" id="CHEBI:57692"/>
    </ligand>
</feature>
<name>A0A099KCC8_COLPS</name>
<reference evidence="3 4" key="1">
    <citation type="submission" date="2014-08" db="EMBL/GenBank/DDBJ databases">
        <title>Genomic and Phenotypic Diversity of Colwellia psychrerythraea strains from Disparate Marine Basins.</title>
        <authorList>
            <person name="Techtmann S.M."/>
            <person name="Stelling S.C."/>
            <person name="Utturkar S.M."/>
            <person name="Alshibli N."/>
            <person name="Harris A."/>
            <person name="Brown S.D."/>
            <person name="Hazen T.C."/>
        </authorList>
    </citation>
    <scope>NUCLEOTIDE SEQUENCE [LARGE SCALE GENOMIC DNA]</scope>
    <source>
        <strain evidence="3 4">ND2E</strain>
    </source>
</reference>
<proteinExistence type="predicted"/>
<dbReference type="InterPro" id="IPR006905">
    <property type="entry name" value="Flavin_halogenase"/>
</dbReference>
<dbReference type="PANTHER" id="PTHR43747:SF4">
    <property type="entry name" value="FLAVIN-DEPENDENT TRYPTOPHAN HALOGENASE"/>
    <property type="match status" value="1"/>
</dbReference>
<evidence type="ECO:0000313" key="3">
    <source>
        <dbReference type="EMBL" id="KGJ88394.1"/>
    </source>
</evidence>
<evidence type="ECO:0000256" key="1">
    <source>
        <dbReference type="PIRSR" id="PIRSR011396-1"/>
    </source>
</evidence>
<dbReference type="PROSITE" id="PS51257">
    <property type="entry name" value="PROKAR_LIPOPROTEIN"/>
    <property type="match status" value="1"/>
</dbReference>
<dbReference type="Gene3D" id="3.50.50.60">
    <property type="entry name" value="FAD/NAD(P)-binding domain"/>
    <property type="match status" value="1"/>
</dbReference>
<dbReference type="GO" id="GO:0004497">
    <property type="term" value="F:monooxygenase activity"/>
    <property type="evidence" value="ECO:0007669"/>
    <property type="project" value="InterPro"/>
</dbReference>
<evidence type="ECO:0000256" key="2">
    <source>
        <dbReference type="PIRSR" id="PIRSR011396-2"/>
    </source>
</evidence>
<dbReference type="InterPro" id="IPR050816">
    <property type="entry name" value="Flavin-dep_Halogenase_NPB"/>
</dbReference>
<keyword evidence="2" id="KW-0274">FAD</keyword>
<accession>A0A099KCC8</accession>
<dbReference type="PANTHER" id="PTHR43747">
    <property type="entry name" value="FAD-BINDING PROTEIN"/>
    <property type="match status" value="1"/>
</dbReference>
<gene>
    <name evidence="3" type="ORF">ND2E_4230</name>
</gene>
<dbReference type="InterPro" id="IPR036188">
    <property type="entry name" value="FAD/NAD-bd_sf"/>
</dbReference>
<protein>
    <submittedName>
        <fullName evidence="3">Tryptophan halogenase</fullName>
    </submittedName>
</protein>
<dbReference type="Pfam" id="PF04820">
    <property type="entry name" value="Trp_halogenase"/>
    <property type="match status" value="1"/>
</dbReference>
<dbReference type="EMBL" id="JQED01000047">
    <property type="protein sequence ID" value="KGJ88394.1"/>
    <property type="molecule type" value="Genomic_DNA"/>
</dbReference>
<dbReference type="InterPro" id="IPR033856">
    <property type="entry name" value="Trp_halogen"/>
</dbReference>
<dbReference type="SUPFAM" id="SSF51905">
    <property type="entry name" value="FAD/NAD(P)-binding domain"/>
    <property type="match status" value="1"/>
</dbReference>
<feature type="active site" evidence="1">
    <location>
        <position position="87"/>
    </location>
</feature>
<feature type="binding site" evidence="2">
    <location>
        <position position="360"/>
    </location>
    <ligand>
        <name>L-tryptophan</name>
        <dbReference type="ChEBI" id="CHEBI:57912"/>
    </ligand>
</feature>
<feature type="binding site" evidence="2">
    <location>
        <position position="196"/>
    </location>
    <ligand>
        <name>FAD</name>
        <dbReference type="ChEBI" id="CHEBI:57692"/>
    </ligand>
</feature>